<organism evidence="10 11">
    <name type="scientific">Sphaerobolus stellatus (strain SS14)</name>
    <dbReference type="NCBI Taxonomy" id="990650"/>
    <lineage>
        <taxon>Eukaryota</taxon>
        <taxon>Fungi</taxon>
        <taxon>Dikarya</taxon>
        <taxon>Basidiomycota</taxon>
        <taxon>Agaricomycotina</taxon>
        <taxon>Agaricomycetes</taxon>
        <taxon>Phallomycetidae</taxon>
        <taxon>Geastrales</taxon>
        <taxon>Sphaerobolaceae</taxon>
        <taxon>Sphaerobolus</taxon>
    </lineage>
</organism>
<reference evidence="10 11" key="1">
    <citation type="submission" date="2014-06" db="EMBL/GenBank/DDBJ databases">
        <title>Evolutionary Origins and Diversification of the Mycorrhizal Mutualists.</title>
        <authorList>
            <consortium name="DOE Joint Genome Institute"/>
            <consortium name="Mycorrhizal Genomics Consortium"/>
            <person name="Kohler A."/>
            <person name="Kuo A."/>
            <person name="Nagy L.G."/>
            <person name="Floudas D."/>
            <person name="Copeland A."/>
            <person name="Barry K.W."/>
            <person name="Cichocki N."/>
            <person name="Veneault-Fourrey C."/>
            <person name="LaButti K."/>
            <person name="Lindquist E.A."/>
            <person name="Lipzen A."/>
            <person name="Lundell T."/>
            <person name="Morin E."/>
            <person name="Murat C."/>
            <person name="Riley R."/>
            <person name="Ohm R."/>
            <person name="Sun H."/>
            <person name="Tunlid A."/>
            <person name="Henrissat B."/>
            <person name="Grigoriev I.V."/>
            <person name="Hibbett D.S."/>
            <person name="Martin F."/>
        </authorList>
    </citation>
    <scope>NUCLEOTIDE SEQUENCE [LARGE SCALE GENOMIC DNA]</scope>
    <source>
        <strain evidence="10 11">SS14</strain>
    </source>
</reference>
<dbReference type="Proteomes" id="UP000054279">
    <property type="component" value="Unassembled WGS sequence"/>
</dbReference>
<evidence type="ECO:0000259" key="9">
    <source>
        <dbReference type="Pfam" id="PF17875"/>
    </source>
</evidence>
<evidence type="ECO:0000256" key="6">
    <source>
        <dbReference type="ARBA" id="ARBA00023242"/>
    </source>
</evidence>
<dbReference type="InterPro" id="IPR005576">
    <property type="entry name" value="Rpb7-like_N"/>
</dbReference>
<name>A0A0C9U8W3_SPHS4</name>
<dbReference type="Pfam" id="PF17875">
    <property type="entry name" value="RPA43_OB"/>
    <property type="match status" value="1"/>
</dbReference>
<sequence length="377" mass="41876">MTAVPSSPPKKRKHRDDDPISGPSTKKSKKDKKKKHHNSEFALIHASLVVSIPPVFASSPAQGIEEMLDSLVMRYIPTFRGVVLTHSNLKFLQSTARIQDDCPFASCKVGFDALVWSPKVGQQLTGQVILCSPDHVSLLVHRTFNVSIPRHHLPSDEWEFEYGPAENDPEFGTAAFAAAAEKDGDIEMDGDEAKKEAAEGDVAEAVEGEFEDELKSESQGQWMHKQTGKALGPTVEFTVIGLTIANQMLSLIGSIQTDPFSPSHVPTSSHPITKSKSKSTDEKEDDEEEQDLMAQLEEEDTDSELEDGAELLARLARKTEKDKVAKEKKKDEKGKKDKEKDKDGKKEKKEKKEKEKQKTTDNAEEKPKRKKKTTEGS</sequence>
<dbReference type="InterPro" id="IPR041178">
    <property type="entry name" value="RPA43_OB"/>
</dbReference>
<protein>
    <recommendedName>
        <fullName evidence="12">RPA43 OB domain-containing protein</fullName>
    </recommendedName>
</protein>
<keyword evidence="11" id="KW-1185">Reference proteome</keyword>
<evidence type="ECO:0008006" key="12">
    <source>
        <dbReference type="Google" id="ProtNLM"/>
    </source>
</evidence>
<dbReference type="EMBL" id="KN837152">
    <property type="protein sequence ID" value="KIJ39493.1"/>
    <property type="molecule type" value="Genomic_DNA"/>
</dbReference>
<feature type="compositionally biased region" description="Polar residues" evidence="7">
    <location>
        <begin position="260"/>
        <end position="272"/>
    </location>
</feature>
<gene>
    <name evidence="10" type="ORF">M422DRAFT_75853</name>
</gene>
<dbReference type="CDD" id="cd04328">
    <property type="entry name" value="RNAP_I_Rpa43_N"/>
    <property type="match status" value="1"/>
</dbReference>
<keyword evidence="4" id="KW-0597">Phosphoprotein</keyword>
<keyword evidence="3" id="KW-0240">DNA-directed RNA polymerase</keyword>
<dbReference type="Gene3D" id="3.30.1490.120">
    <property type="entry name" value="RNA polymerase Rpb7-like, N-terminal domain"/>
    <property type="match status" value="1"/>
</dbReference>
<proteinExistence type="inferred from homology"/>
<feature type="compositionally biased region" description="Basic residues" evidence="7">
    <location>
        <begin position="26"/>
        <end position="36"/>
    </location>
</feature>
<evidence type="ECO:0000256" key="3">
    <source>
        <dbReference type="ARBA" id="ARBA00022478"/>
    </source>
</evidence>
<feature type="compositionally biased region" description="Acidic residues" evidence="7">
    <location>
        <begin position="282"/>
        <end position="309"/>
    </location>
</feature>
<dbReference type="OrthoDB" id="10250504at2759"/>
<dbReference type="AlphaFoldDB" id="A0A0C9U8W3"/>
<dbReference type="HOGENOM" id="CLU_052539_0_0_1"/>
<dbReference type="InterPro" id="IPR036898">
    <property type="entry name" value="RNA_pol_Rpb7-like_N_sf"/>
</dbReference>
<accession>A0A0C9U8W3</accession>
<evidence type="ECO:0000313" key="10">
    <source>
        <dbReference type="EMBL" id="KIJ39493.1"/>
    </source>
</evidence>
<keyword evidence="5" id="KW-0804">Transcription</keyword>
<comment type="subcellular location">
    <subcellularLocation>
        <location evidence="1">Nucleus</location>
        <location evidence="1">Nucleolus</location>
    </subcellularLocation>
</comment>
<dbReference type="InterPro" id="IPR045113">
    <property type="entry name" value="Rpb7-like"/>
</dbReference>
<evidence type="ECO:0000256" key="2">
    <source>
        <dbReference type="ARBA" id="ARBA00005930"/>
    </source>
</evidence>
<feature type="compositionally biased region" description="Basic residues" evidence="7">
    <location>
        <begin position="368"/>
        <end position="377"/>
    </location>
</feature>
<evidence type="ECO:0000259" key="8">
    <source>
        <dbReference type="Pfam" id="PF03876"/>
    </source>
</evidence>
<evidence type="ECO:0000256" key="1">
    <source>
        <dbReference type="ARBA" id="ARBA00004604"/>
    </source>
</evidence>
<evidence type="ECO:0000256" key="5">
    <source>
        <dbReference type="ARBA" id="ARBA00023163"/>
    </source>
</evidence>
<dbReference type="PANTHER" id="PTHR12709:SF5">
    <property type="entry name" value="DNA-DIRECTED RNA POLYMERASE I SUBUNIT RPA43"/>
    <property type="match status" value="1"/>
</dbReference>
<feature type="compositionally biased region" description="Basic and acidic residues" evidence="7">
    <location>
        <begin position="317"/>
        <end position="367"/>
    </location>
</feature>
<dbReference type="Pfam" id="PF03876">
    <property type="entry name" value="SHS2_Rpb7-N"/>
    <property type="match status" value="1"/>
</dbReference>
<feature type="domain" description="RPA43 OB" evidence="9">
    <location>
        <begin position="118"/>
        <end position="255"/>
    </location>
</feature>
<dbReference type="Gene3D" id="2.40.50.1060">
    <property type="match status" value="1"/>
</dbReference>
<dbReference type="PANTHER" id="PTHR12709">
    <property type="entry name" value="DNA-DIRECTED RNA POLYMERASE II, III"/>
    <property type="match status" value="1"/>
</dbReference>
<dbReference type="GO" id="GO:0006352">
    <property type="term" value="P:DNA-templated transcription initiation"/>
    <property type="evidence" value="ECO:0007669"/>
    <property type="project" value="InterPro"/>
</dbReference>
<evidence type="ECO:0000256" key="7">
    <source>
        <dbReference type="SAM" id="MobiDB-lite"/>
    </source>
</evidence>
<feature type="region of interest" description="Disordered" evidence="7">
    <location>
        <begin position="1"/>
        <end position="36"/>
    </location>
</feature>
<feature type="domain" description="RNA polymerase Rpb7-like N-terminal" evidence="8">
    <location>
        <begin position="47"/>
        <end position="103"/>
    </location>
</feature>
<feature type="region of interest" description="Disordered" evidence="7">
    <location>
        <begin position="260"/>
        <end position="377"/>
    </location>
</feature>
<dbReference type="GO" id="GO:0006362">
    <property type="term" value="P:transcription elongation by RNA polymerase I"/>
    <property type="evidence" value="ECO:0007669"/>
    <property type="project" value="TreeGrafter"/>
</dbReference>
<keyword evidence="6" id="KW-0539">Nucleus</keyword>
<evidence type="ECO:0000313" key="11">
    <source>
        <dbReference type="Proteomes" id="UP000054279"/>
    </source>
</evidence>
<comment type="similarity">
    <text evidence="2">Belongs to the eukaryotic RPA43 RNA polymerase subunit family.</text>
</comment>
<dbReference type="GO" id="GO:0005736">
    <property type="term" value="C:RNA polymerase I complex"/>
    <property type="evidence" value="ECO:0007669"/>
    <property type="project" value="TreeGrafter"/>
</dbReference>
<dbReference type="InterPro" id="IPR041901">
    <property type="entry name" value="RNAP_I_Rpa43_N"/>
</dbReference>
<evidence type="ECO:0000256" key="4">
    <source>
        <dbReference type="ARBA" id="ARBA00022553"/>
    </source>
</evidence>